<organism evidence="1 2">
    <name type="scientific">Pyropia yezoensis</name>
    <name type="common">Susabi-nori</name>
    <name type="synonym">Porphyra yezoensis</name>
    <dbReference type="NCBI Taxonomy" id="2788"/>
    <lineage>
        <taxon>Eukaryota</taxon>
        <taxon>Rhodophyta</taxon>
        <taxon>Bangiophyceae</taxon>
        <taxon>Bangiales</taxon>
        <taxon>Bangiaceae</taxon>
        <taxon>Pyropia</taxon>
    </lineage>
</organism>
<dbReference type="EMBL" id="CM020618">
    <property type="protein sequence ID" value="KAK1861815.1"/>
    <property type="molecule type" value="Genomic_DNA"/>
</dbReference>
<reference evidence="1" key="1">
    <citation type="submission" date="2019-11" db="EMBL/GenBank/DDBJ databases">
        <title>Nori genome reveals adaptations in red seaweeds to the harsh intertidal environment.</title>
        <authorList>
            <person name="Wang D."/>
            <person name="Mao Y."/>
        </authorList>
    </citation>
    <scope>NUCLEOTIDE SEQUENCE</scope>
    <source>
        <tissue evidence="1">Gametophyte</tissue>
    </source>
</reference>
<evidence type="ECO:0000313" key="1">
    <source>
        <dbReference type="EMBL" id="KAK1861815.1"/>
    </source>
</evidence>
<name>A0ACC3BVR4_PYRYE</name>
<evidence type="ECO:0000313" key="2">
    <source>
        <dbReference type="Proteomes" id="UP000798662"/>
    </source>
</evidence>
<sequence length="857" mass="90668">MRGRWESCGAPPSPPGVRMVAAAAAAAAVAVAVAVAVVPCGAVALPPHRPTAGSLAASAAVRAATTKVAAAAATAVGPLVIPFPSPPAGPTEGRFHTLPSLQCRVHPAAPGGASPDAAAVVNPFGRGGTGWRLRATATAETVVIPYGAGTCASPLNDGFYLSYLAAPHQMRQEWKFIPTNTNVPTGGDSDAEYAWVGGAFHMDMSRAAMNEPAFDRRKTSEYFQPLSCANAKEKPALMCEEEVIRLLSLHRNQRVGRIDRQRGLYDVLTIGRESFGVVLNPSGYDVAATDIASGTSGREARRPIVTYTGRDGLTRPVLAGDAALLSLGRGIMADPSWLGDSFPGNLSARVLLYEWHSGKQGPSREWSLRHGTDATNSSFWLQDVANLLCTSPMSSFVANGAYCDGVDHRDPPRHGILRAGGRPIPASRRFATELHSGETEMGMKWTVVFPSQPVVADVCPPFTDFTEQRPLWLLGRGDRELHTTGTAGGAEVELAGRLSSCAYSGTPSNVQMPGQQFDGLALTAEMSQRYRRDIMQVDPPKEPISDTEFFLAILVLVPEAVGIAVLLLQPRSQHQRPRSRWYWREALALVLTAAAAVTTLIGVWYVDLQEREGHEWRAGVVRYSRRIPANETEDALFNNDEIDYRGRNVIDNETLILVARLGYRPHLTRRLSVGFTTVFIILVLAVAGKKAAAEWERRRAAAGDVGVVGGDGGRRGADRTFPRWWPWRPRAAAAADGGGDLAAAAAGDRDTDTDSDTEAEADATGGAATAGGYAQATRPRGARCRALRRRWPWGRPRAAAAAAAAAAEGEGEPVVAAKGDCRGTDTDTDTDASGGGATGGGGGATGGGGEVDTPKGV</sequence>
<accession>A0ACC3BVR4</accession>
<protein>
    <submittedName>
        <fullName evidence="1">Uncharacterized protein</fullName>
    </submittedName>
</protein>
<keyword evidence="2" id="KW-1185">Reference proteome</keyword>
<proteinExistence type="predicted"/>
<comment type="caution">
    <text evidence="1">The sequence shown here is derived from an EMBL/GenBank/DDBJ whole genome shotgun (WGS) entry which is preliminary data.</text>
</comment>
<dbReference type="Proteomes" id="UP000798662">
    <property type="component" value="Chromosome 1"/>
</dbReference>
<gene>
    <name evidence="1" type="ORF">I4F81_004395</name>
</gene>